<dbReference type="EMBL" id="HBUE01233978">
    <property type="protein sequence ID" value="CAG6546135.1"/>
    <property type="molecule type" value="Transcribed_RNA"/>
</dbReference>
<accession>A0A8D8I651</accession>
<dbReference type="EMBL" id="HBUE01233975">
    <property type="protein sequence ID" value="CAG6546132.1"/>
    <property type="molecule type" value="Transcribed_RNA"/>
</dbReference>
<dbReference type="EMBL" id="HBUE01233976">
    <property type="protein sequence ID" value="CAG6546133.1"/>
    <property type="molecule type" value="Transcribed_RNA"/>
</dbReference>
<dbReference type="AlphaFoldDB" id="A0A8D8I651"/>
<dbReference type="EMBL" id="HBUE01340841">
    <property type="protein sequence ID" value="CAG6598299.1"/>
    <property type="molecule type" value="Transcribed_RNA"/>
</dbReference>
<organism evidence="1">
    <name type="scientific">Culex pipiens</name>
    <name type="common">House mosquito</name>
    <dbReference type="NCBI Taxonomy" id="7175"/>
    <lineage>
        <taxon>Eukaryota</taxon>
        <taxon>Metazoa</taxon>
        <taxon>Ecdysozoa</taxon>
        <taxon>Arthropoda</taxon>
        <taxon>Hexapoda</taxon>
        <taxon>Insecta</taxon>
        <taxon>Pterygota</taxon>
        <taxon>Neoptera</taxon>
        <taxon>Endopterygota</taxon>
        <taxon>Diptera</taxon>
        <taxon>Nematocera</taxon>
        <taxon>Culicoidea</taxon>
        <taxon>Culicidae</taxon>
        <taxon>Culicinae</taxon>
        <taxon>Culicini</taxon>
        <taxon>Culex</taxon>
        <taxon>Culex</taxon>
    </lineage>
</organism>
<name>A0A8D8I651_CULPI</name>
<evidence type="ECO:0000313" key="1">
    <source>
        <dbReference type="EMBL" id="CAG6546132.1"/>
    </source>
</evidence>
<dbReference type="EMBL" id="HBUE01340843">
    <property type="protein sequence ID" value="CAG6598301.1"/>
    <property type="molecule type" value="Transcribed_RNA"/>
</dbReference>
<dbReference type="EMBL" id="HBUE01340846">
    <property type="protein sequence ID" value="CAG6598303.1"/>
    <property type="molecule type" value="Transcribed_RNA"/>
</dbReference>
<reference evidence="1" key="1">
    <citation type="submission" date="2021-05" db="EMBL/GenBank/DDBJ databases">
        <authorList>
            <person name="Alioto T."/>
            <person name="Alioto T."/>
            <person name="Gomez Garrido J."/>
        </authorList>
    </citation>
    <scope>NUCLEOTIDE SEQUENCE</scope>
</reference>
<dbReference type="EMBL" id="HBUE01340840">
    <property type="protein sequence ID" value="CAG6598298.1"/>
    <property type="molecule type" value="Transcribed_RNA"/>
</dbReference>
<dbReference type="EMBL" id="HBUE01233981">
    <property type="protein sequence ID" value="CAG6546137.1"/>
    <property type="molecule type" value="Transcribed_RNA"/>
</dbReference>
<protein>
    <submittedName>
        <fullName evidence="1">(northern house mosquito) hypothetical protein</fullName>
    </submittedName>
</protein>
<dbReference type="EMBL" id="HBUE01340839">
    <property type="protein sequence ID" value="CAG6598297.1"/>
    <property type="molecule type" value="Transcribed_RNA"/>
</dbReference>
<dbReference type="EMBL" id="HBUE01340847">
    <property type="protein sequence ID" value="CAG6598304.1"/>
    <property type="molecule type" value="Transcribed_RNA"/>
</dbReference>
<dbReference type="EMBL" id="HBUE01233979">
    <property type="protein sequence ID" value="CAG6546136.1"/>
    <property type="molecule type" value="Transcribed_RNA"/>
</dbReference>
<proteinExistence type="predicted"/>
<dbReference type="EMBL" id="HBUE01233977">
    <property type="protein sequence ID" value="CAG6546134.1"/>
    <property type="molecule type" value="Transcribed_RNA"/>
</dbReference>
<dbReference type="EMBL" id="HBUE01233974">
    <property type="protein sequence ID" value="CAG6546131.1"/>
    <property type="molecule type" value="Transcribed_RNA"/>
</dbReference>
<dbReference type="EMBL" id="HBUE01233982">
    <property type="protein sequence ID" value="CAG6546138.1"/>
    <property type="molecule type" value="Transcribed_RNA"/>
</dbReference>
<dbReference type="EMBL" id="HBUE01340842">
    <property type="protein sequence ID" value="CAG6598300.1"/>
    <property type="molecule type" value="Transcribed_RNA"/>
</dbReference>
<sequence>MLEFHRFPPAVLFTLSHKLIDPTLAPNGIVIIIVSYRKLGHAFSSIVFLKQATDREGELILRIYFSRKAHEKTNEKIEFFYRPLSLKCVTVLCKYSARFSRSSQMAD</sequence>
<dbReference type="EMBL" id="HBUE01340844">
    <property type="protein sequence ID" value="CAG6598302.1"/>
    <property type="molecule type" value="Transcribed_RNA"/>
</dbReference>